<name>A0AA43TKL3_9GAMM</name>
<dbReference type="InterPro" id="IPR036255">
    <property type="entry name" value="YgfB-like_sf"/>
</dbReference>
<dbReference type="InterPro" id="IPR011978">
    <property type="entry name" value="YgfB-like"/>
</dbReference>
<reference evidence="2" key="1">
    <citation type="submission" date="2023-01" db="EMBL/GenBank/DDBJ databases">
        <title>Biogeochemical cycle of methane in antarctic sediments.</title>
        <authorList>
            <person name="Roldan D.M."/>
            <person name="Menes R.J."/>
        </authorList>
    </citation>
    <scope>NUCLEOTIDE SEQUENCE [LARGE SCALE GENOMIC DNA]</scope>
    <source>
        <strain evidence="2">K-2018 MAG008</strain>
    </source>
</reference>
<organism evidence="2 3">
    <name type="scientific">Candidatus Methylobacter titanis</name>
    <dbReference type="NCBI Taxonomy" id="3053457"/>
    <lineage>
        <taxon>Bacteria</taxon>
        <taxon>Pseudomonadati</taxon>
        <taxon>Pseudomonadota</taxon>
        <taxon>Gammaproteobacteria</taxon>
        <taxon>Methylococcales</taxon>
        <taxon>Methylococcaceae</taxon>
        <taxon>Methylobacter</taxon>
    </lineage>
</organism>
<dbReference type="NCBIfam" id="TIGR02292">
    <property type="entry name" value="ygfB_yecA"/>
    <property type="match status" value="1"/>
</dbReference>
<dbReference type="SUPFAM" id="SSF101327">
    <property type="entry name" value="YgfB-like"/>
    <property type="match status" value="1"/>
</dbReference>
<dbReference type="EMBL" id="JAQSDF010000006">
    <property type="protein sequence ID" value="MDI1230183.1"/>
    <property type="molecule type" value="Genomic_DNA"/>
</dbReference>
<evidence type="ECO:0000313" key="2">
    <source>
        <dbReference type="EMBL" id="MDI1230183.1"/>
    </source>
</evidence>
<gene>
    <name evidence="2" type="ORF">PSU93_03420</name>
</gene>
<protein>
    <submittedName>
        <fullName evidence="2">UPF0149 family protein</fullName>
    </submittedName>
</protein>
<sequence length="170" mass="19053">MTYQVINTIVVRSDAELSAAEAHGMATGMLCANQQAQSAEWLTELFRHAIPAADEDRSTLVHLFEETRNLLANDEFEFDLLLPDDENLLGDQVEALTCWCRGFLLGVGFTHTASDLSKEATEILKDIAEFTKLDIEAEGEEDESDFMEITEYMRSAVLLLCSELNKEGER</sequence>
<dbReference type="PANTHER" id="PTHR37528">
    <property type="entry name" value="UPF0149 PROTEIN YGFB"/>
    <property type="match status" value="1"/>
</dbReference>
<dbReference type="Pfam" id="PF03695">
    <property type="entry name" value="UPF0149"/>
    <property type="match status" value="1"/>
</dbReference>
<dbReference type="Proteomes" id="UP001160519">
    <property type="component" value="Unassembled WGS sequence"/>
</dbReference>
<dbReference type="PANTHER" id="PTHR37528:SF1">
    <property type="entry name" value="UPF0149 PROTEIN YGFB"/>
    <property type="match status" value="1"/>
</dbReference>
<evidence type="ECO:0000313" key="3">
    <source>
        <dbReference type="Proteomes" id="UP001160519"/>
    </source>
</evidence>
<dbReference type="GO" id="GO:0005829">
    <property type="term" value="C:cytosol"/>
    <property type="evidence" value="ECO:0007669"/>
    <property type="project" value="TreeGrafter"/>
</dbReference>
<dbReference type="Gene3D" id="1.20.120.740">
    <property type="entry name" value="YgfB uncharacterised protein family UPF0149, PF03695"/>
    <property type="match status" value="1"/>
</dbReference>
<evidence type="ECO:0000256" key="1">
    <source>
        <dbReference type="ARBA" id="ARBA00038308"/>
    </source>
</evidence>
<comment type="similarity">
    <text evidence="1">Belongs to the UPF0149 family.</text>
</comment>
<accession>A0AA43TKL3</accession>
<dbReference type="AlphaFoldDB" id="A0AA43TKL3"/>
<proteinExistence type="inferred from homology"/>
<comment type="caution">
    <text evidence="2">The sequence shown here is derived from an EMBL/GenBank/DDBJ whole genome shotgun (WGS) entry which is preliminary data.</text>
</comment>
<keyword evidence="3" id="KW-1185">Reference proteome</keyword>